<feature type="compositionally biased region" description="Basic and acidic residues" evidence="1">
    <location>
        <begin position="325"/>
        <end position="341"/>
    </location>
</feature>
<feature type="region of interest" description="Disordered" evidence="1">
    <location>
        <begin position="316"/>
        <end position="341"/>
    </location>
</feature>
<evidence type="ECO:0000256" key="1">
    <source>
        <dbReference type="SAM" id="MobiDB-lite"/>
    </source>
</evidence>
<reference evidence="2 3" key="1">
    <citation type="submission" date="2015-01" db="EMBL/GenBank/DDBJ databases">
        <title>The Genome Sequence of Exophiala oligosperma CBS72588.</title>
        <authorList>
            <consortium name="The Broad Institute Genomics Platform"/>
            <person name="Cuomo C."/>
            <person name="de Hoog S."/>
            <person name="Gorbushina A."/>
            <person name="Stielow B."/>
            <person name="Teixiera M."/>
            <person name="Abouelleil A."/>
            <person name="Chapman S.B."/>
            <person name="Priest M."/>
            <person name="Young S.K."/>
            <person name="Wortman J."/>
            <person name="Nusbaum C."/>
            <person name="Birren B."/>
        </authorList>
    </citation>
    <scope>NUCLEOTIDE SEQUENCE [LARGE SCALE GENOMIC DNA]</scope>
    <source>
        <strain evidence="2 3">CBS 72588</strain>
    </source>
</reference>
<accession>A0A0D2DJ95</accession>
<dbReference type="VEuPathDB" id="FungiDB:PV06_11855"/>
<name>A0A0D2DJ95_9EURO</name>
<dbReference type="AlphaFoldDB" id="A0A0D2DJ95"/>
<dbReference type="HOGENOM" id="CLU_034010_0_0_1"/>
<protein>
    <submittedName>
        <fullName evidence="2">Uncharacterized protein</fullName>
    </submittedName>
</protein>
<proteinExistence type="predicted"/>
<dbReference type="RefSeq" id="XP_016256020.1">
    <property type="nucleotide sequence ID" value="XM_016413600.1"/>
</dbReference>
<dbReference type="Proteomes" id="UP000053342">
    <property type="component" value="Unassembled WGS sequence"/>
</dbReference>
<organism evidence="2 3">
    <name type="scientific">Exophiala oligosperma</name>
    <dbReference type="NCBI Taxonomy" id="215243"/>
    <lineage>
        <taxon>Eukaryota</taxon>
        <taxon>Fungi</taxon>
        <taxon>Dikarya</taxon>
        <taxon>Ascomycota</taxon>
        <taxon>Pezizomycotina</taxon>
        <taxon>Eurotiomycetes</taxon>
        <taxon>Chaetothyriomycetidae</taxon>
        <taxon>Chaetothyriales</taxon>
        <taxon>Herpotrichiellaceae</taxon>
        <taxon>Exophiala</taxon>
    </lineage>
</organism>
<evidence type="ECO:0000313" key="3">
    <source>
        <dbReference type="Proteomes" id="UP000053342"/>
    </source>
</evidence>
<dbReference type="EMBL" id="KN847412">
    <property type="protein sequence ID" value="KIW35804.1"/>
    <property type="molecule type" value="Genomic_DNA"/>
</dbReference>
<evidence type="ECO:0000313" key="2">
    <source>
        <dbReference type="EMBL" id="KIW35804.1"/>
    </source>
</evidence>
<dbReference type="SUPFAM" id="SSF52047">
    <property type="entry name" value="RNI-like"/>
    <property type="match status" value="1"/>
</dbReference>
<sequence length="577" mass="65051">MPPPMSLPPDVLQTIPWEESDLSSVVLTCRLFHQLFTPRLYDNFTAEADYLDLRYPGLDFPEFLFLRTIRNCPTLASFVQDLSLTLVGLSYWDHEDFRRVARDLEIAADFHTVALPAGPSAQTPTEDMVLGKQESAIHQEGVGEPLSERHGSDRDAEGNMYSEEQFLEDFGCALLSKLPQLRRLTLMYDRMRLFDRFAHFAYLEEVNIDSARIPVRAAGNELFEDAVRLLGLPKIRKWSLSCAEVSESAIRCIPPQSSPVQEISISCPNIPARDFHYLMAIPKALKVFRWNLKAWTCYLMSEGTLPVHEQWMEAGREVDDSDPDSGNHHEDIVDSAESEGHTECQTLSPASMFSSLRHLQTSLEEISVEYAFIGSCSHADPGPSSLDDFTNLKKLSISPQILRGFHGCTDQETCATECTHLHPPRRAVDHLPPNLERLDLWMQVDADEVADLVTHTLNVGISTLREIVLHSTIHLADELEIEDDSARKHRPMTTKRYYELRAECDSSKVALLSCCYEACLEELVQSAKCRVHSDQIPSDMAVDERAAAQSWQGMHPIAQNLMTLKALSRSNQSELPA</sequence>
<dbReference type="GeneID" id="27363929"/>
<keyword evidence="3" id="KW-1185">Reference proteome</keyword>
<gene>
    <name evidence="2" type="ORF">PV06_11855</name>
</gene>